<evidence type="ECO:0000259" key="2">
    <source>
        <dbReference type="Pfam" id="PF09792"/>
    </source>
</evidence>
<dbReference type="OrthoDB" id="4657524at2759"/>
<dbReference type="PANTHER" id="PTHR39613:SF1">
    <property type="entry name" value="ANCHORED CELL WALL PROTEIN, PUTATIVE (AFU_ORTHOLOGUE AFUA_4G08960)-RELATED"/>
    <property type="match status" value="1"/>
</dbReference>
<dbReference type="EMBL" id="FJOG01000031">
    <property type="protein sequence ID" value="CZR65538.1"/>
    <property type="molecule type" value="Genomic_DNA"/>
</dbReference>
<evidence type="ECO:0000259" key="3">
    <source>
        <dbReference type="Pfam" id="PF22799"/>
    </source>
</evidence>
<accession>A0A1L7XKJ1</accession>
<proteinExistence type="predicted"/>
<dbReference type="STRING" id="576137.A0A1L7XKJ1"/>
<dbReference type="AlphaFoldDB" id="A0A1L7XKJ1"/>
<dbReference type="InterPro" id="IPR054508">
    <property type="entry name" value="PIR1-like_C"/>
</dbReference>
<dbReference type="Pfam" id="PF22799">
    <property type="entry name" value="PIR1-like_C"/>
    <property type="match status" value="1"/>
</dbReference>
<feature type="chain" id="PRO_5012566720" evidence="1">
    <location>
        <begin position="17"/>
        <end position="318"/>
    </location>
</feature>
<dbReference type="Pfam" id="PF09792">
    <property type="entry name" value="But2"/>
    <property type="match status" value="1"/>
</dbReference>
<sequence>MNTFIFTLALVAGANAIIPRWNPCCFHLSASGAVTGTVGQLGDGQNRVNGPLSPAEYCIADGSITDANGRGCILTPPTTQFQCDVGATPTPGFGVNCDGTVTYNGDATFYECQTGDNGEANIYTSPVDPVACGPITLKADGCGSCPPPPPPPPPPPKTCPTNLAGPYEFPHLIVPIDSSNPNAAAGTSFFGEVSSTISTIFNFDIPASDSGKTCSLIFLFPTQAQLTTSSFTFSGNGGIDFSLLSSVATQSTDFANAPAVKTDYGVTTVAPGNSYSIATFPCPAGTAVSFEAKASGDTCLRYFQDYNPSPIGLYITTC</sequence>
<name>A0A1L7XKJ1_9HELO</name>
<dbReference type="Proteomes" id="UP000184330">
    <property type="component" value="Unassembled WGS sequence"/>
</dbReference>
<dbReference type="PANTHER" id="PTHR39613">
    <property type="entry name" value="ANCHORED CELL WALL PROTEIN, PUTATIVE (AFU_ORTHOLOGUE AFUA_4G08960)-RELATED"/>
    <property type="match status" value="1"/>
</dbReference>
<evidence type="ECO:0000313" key="5">
    <source>
        <dbReference type="Proteomes" id="UP000184330"/>
    </source>
</evidence>
<dbReference type="InterPro" id="IPR018620">
    <property type="entry name" value="Ubiquitin3-bd_protein_But2_C"/>
</dbReference>
<keyword evidence="5" id="KW-1185">Reference proteome</keyword>
<keyword evidence="1" id="KW-0732">Signal</keyword>
<feature type="domain" description="Cell wall mannoprotein PIR1-like C-terminal" evidence="3">
    <location>
        <begin position="62"/>
        <end position="135"/>
    </location>
</feature>
<protein>
    <submittedName>
        <fullName evidence="4">Related to GPI anchored cell wall protein</fullName>
    </submittedName>
</protein>
<feature type="signal peptide" evidence="1">
    <location>
        <begin position="1"/>
        <end position="16"/>
    </location>
</feature>
<feature type="domain" description="Ubiquitin 3 binding protein But2 C-terminal" evidence="2">
    <location>
        <begin position="168"/>
        <end position="308"/>
    </location>
</feature>
<gene>
    <name evidence="4" type="ORF">PAC_15438</name>
</gene>
<evidence type="ECO:0000256" key="1">
    <source>
        <dbReference type="SAM" id="SignalP"/>
    </source>
</evidence>
<organism evidence="4 5">
    <name type="scientific">Phialocephala subalpina</name>
    <dbReference type="NCBI Taxonomy" id="576137"/>
    <lineage>
        <taxon>Eukaryota</taxon>
        <taxon>Fungi</taxon>
        <taxon>Dikarya</taxon>
        <taxon>Ascomycota</taxon>
        <taxon>Pezizomycotina</taxon>
        <taxon>Leotiomycetes</taxon>
        <taxon>Helotiales</taxon>
        <taxon>Mollisiaceae</taxon>
        <taxon>Phialocephala</taxon>
        <taxon>Phialocephala fortinii species complex</taxon>
    </lineage>
</organism>
<evidence type="ECO:0000313" key="4">
    <source>
        <dbReference type="EMBL" id="CZR65538.1"/>
    </source>
</evidence>
<reference evidence="4 5" key="1">
    <citation type="submission" date="2016-03" db="EMBL/GenBank/DDBJ databases">
        <authorList>
            <person name="Ploux O."/>
        </authorList>
    </citation>
    <scope>NUCLEOTIDE SEQUENCE [LARGE SCALE GENOMIC DNA]</scope>
    <source>
        <strain evidence="4 5">UAMH 11012</strain>
    </source>
</reference>